<evidence type="ECO:0000313" key="7">
    <source>
        <dbReference type="Proteomes" id="UP000241771"/>
    </source>
</evidence>
<dbReference type="PIRSF" id="PIRSF017306">
    <property type="entry name" value="Ureidogly_hydro"/>
    <property type="match status" value="1"/>
</dbReference>
<comment type="subunit">
    <text evidence="1 5">Homodimer.</text>
</comment>
<comment type="caution">
    <text evidence="6">The sequence shown here is derived from an EMBL/GenBank/DDBJ whole genome shotgun (WGS) entry which is preliminary data.</text>
</comment>
<comment type="function">
    <text evidence="5">Catalyzes the catabolism of the allantoin degradation intermediate (S)-ureidoglycolate, generating urea and glyoxylate. Involved in the utilization of allantoin as nitrogen source.</text>
</comment>
<dbReference type="PANTHER" id="PTHR21221:SF1">
    <property type="entry name" value="UREIDOGLYCOLATE LYASE"/>
    <property type="match status" value="1"/>
</dbReference>
<comment type="pathway">
    <text evidence="5">Nitrogen metabolism; (S)-allantoin degradation.</text>
</comment>
<dbReference type="SUPFAM" id="SSF51182">
    <property type="entry name" value="RmlC-like cupins"/>
    <property type="match status" value="1"/>
</dbReference>
<dbReference type="InterPro" id="IPR024060">
    <property type="entry name" value="Ureidoglycolate_lyase_dom_sf"/>
</dbReference>
<protein>
    <recommendedName>
        <fullName evidence="5">Ureidoglycolate lyase</fullName>
        <ecNumber evidence="5">4.3.2.3</ecNumber>
    </recommendedName>
    <alternativeName>
        <fullName evidence="5">Ureidoglycolatase</fullName>
    </alternativeName>
</protein>
<evidence type="ECO:0000256" key="5">
    <source>
        <dbReference type="HAMAP-Rule" id="MF_00616"/>
    </source>
</evidence>
<proteinExistence type="inferred from homology"/>
<name>A0A2T3NQ05_9GAMM</name>
<sequence length="185" mass="20549">MNLPARQLTIEPLTREAFAPFGDVIDKEVSEYFMINNGSTRRYHRMADVDVTEGGGEPIISIFQATPLEYPLPIKMMERHPLGSQAFIPLLGNPYLILVAPKGDTPDPSKLRAFLSNGRQGVNYHKGVWHHPVLALTDSDQFLIVDRAGPGNNCDEVFFSDDINVELALDSLAQQEDQRIVSTAS</sequence>
<organism evidence="6 7">
    <name type="scientific">Photobacterium sanctipauli</name>
    <dbReference type="NCBI Taxonomy" id="1342794"/>
    <lineage>
        <taxon>Bacteria</taxon>
        <taxon>Pseudomonadati</taxon>
        <taxon>Pseudomonadota</taxon>
        <taxon>Gammaproteobacteria</taxon>
        <taxon>Vibrionales</taxon>
        <taxon>Vibrionaceae</taxon>
        <taxon>Photobacterium</taxon>
    </lineage>
</organism>
<comment type="cofactor">
    <cofactor evidence="5">
        <name>Ni(2+)</name>
        <dbReference type="ChEBI" id="CHEBI:49786"/>
    </cofactor>
</comment>
<evidence type="ECO:0000256" key="3">
    <source>
        <dbReference type="ARBA" id="ARBA00023239"/>
    </source>
</evidence>
<dbReference type="InterPro" id="IPR047233">
    <property type="entry name" value="UAH_cupin"/>
</dbReference>
<dbReference type="Pfam" id="PF04115">
    <property type="entry name" value="Ureidogly_lyase"/>
    <property type="match status" value="1"/>
</dbReference>
<dbReference type="AlphaFoldDB" id="A0A2T3NQ05"/>
<comment type="catalytic activity">
    <reaction evidence="4 5">
        <text>(S)-ureidoglycolate = urea + glyoxylate</text>
        <dbReference type="Rhea" id="RHEA:11304"/>
        <dbReference type="ChEBI" id="CHEBI:16199"/>
        <dbReference type="ChEBI" id="CHEBI:36655"/>
        <dbReference type="ChEBI" id="CHEBI:57296"/>
        <dbReference type="EC" id="4.3.2.3"/>
    </reaction>
</comment>
<reference evidence="6 7" key="1">
    <citation type="submission" date="2018-01" db="EMBL/GenBank/DDBJ databases">
        <title>Whole genome sequencing of Histamine producing bacteria.</title>
        <authorList>
            <person name="Butler K."/>
        </authorList>
    </citation>
    <scope>NUCLEOTIDE SEQUENCE [LARGE SCALE GENOMIC DNA]</scope>
    <source>
        <strain evidence="6 7">DSM 100436</strain>
    </source>
</reference>
<dbReference type="UniPathway" id="UPA00395"/>
<dbReference type="NCBIfam" id="NF002949">
    <property type="entry name" value="PRK03606.1-2"/>
    <property type="match status" value="1"/>
</dbReference>
<evidence type="ECO:0000256" key="2">
    <source>
        <dbReference type="ARBA" id="ARBA00022631"/>
    </source>
</evidence>
<accession>A0A2T3NQ05</accession>
<dbReference type="CDD" id="cd20298">
    <property type="entry name" value="cupin_UAH"/>
    <property type="match status" value="1"/>
</dbReference>
<dbReference type="OrthoDB" id="9804602at2"/>
<dbReference type="InterPro" id="IPR007247">
    <property type="entry name" value="Ureidogly_lyase"/>
</dbReference>
<dbReference type="RefSeq" id="WP_036831909.1">
    <property type="nucleotide sequence ID" value="NZ_JGVO01001607.1"/>
</dbReference>
<evidence type="ECO:0000313" key="6">
    <source>
        <dbReference type="EMBL" id="PSW18302.1"/>
    </source>
</evidence>
<dbReference type="Gene3D" id="2.60.120.480">
    <property type="entry name" value="Ureidoglycolate hydrolase"/>
    <property type="match status" value="1"/>
</dbReference>
<dbReference type="NCBIfam" id="NF009932">
    <property type="entry name" value="PRK13395.1"/>
    <property type="match status" value="1"/>
</dbReference>
<dbReference type="GO" id="GO:0050385">
    <property type="term" value="F:ureidoglycolate lyase activity"/>
    <property type="evidence" value="ECO:0007669"/>
    <property type="project" value="UniProtKB-UniRule"/>
</dbReference>
<gene>
    <name evidence="5" type="primary">allA</name>
    <name evidence="6" type="ORF">C9I98_16500</name>
</gene>
<comment type="similarity">
    <text evidence="5">Belongs to the ureidoglycolate lyase family.</text>
</comment>
<keyword evidence="7" id="KW-1185">Reference proteome</keyword>
<dbReference type="GO" id="GO:0004848">
    <property type="term" value="F:ureidoglycolate hydrolase activity"/>
    <property type="evidence" value="ECO:0007669"/>
    <property type="project" value="InterPro"/>
</dbReference>
<dbReference type="EC" id="4.3.2.3" evidence="5"/>
<keyword evidence="2 5" id="KW-0659">Purine metabolism</keyword>
<dbReference type="EMBL" id="PYMA01000011">
    <property type="protein sequence ID" value="PSW18302.1"/>
    <property type="molecule type" value="Genomic_DNA"/>
</dbReference>
<keyword evidence="3 5" id="KW-0456">Lyase</keyword>
<dbReference type="GO" id="GO:0000256">
    <property type="term" value="P:allantoin catabolic process"/>
    <property type="evidence" value="ECO:0007669"/>
    <property type="project" value="UniProtKB-UniRule"/>
</dbReference>
<dbReference type="InterPro" id="IPR011051">
    <property type="entry name" value="RmlC_Cupin_sf"/>
</dbReference>
<dbReference type="GO" id="GO:0006145">
    <property type="term" value="P:purine nucleobase catabolic process"/>
    <property type="evidence" value="ECO:0007669"/>
    <property type="project" value="UniProtKB-UniRule"/>
</dbReference>
<evidence type="ECO:0000256" key="4">
    <source>
        <dbReference type="ARBA" id="ARBA00047684"/>
    </source>
</evidence>
<dbReference type="Proteomes" id="UP000241771">
    <property type="component" value="Unassembled WGS sequence"/>
</dbReference>
<dbReference type="PANTHER" id="PTHR21221">
    <property type="entry name" value="UREIDOGLYCOLATE HYDROLASE"/>
    <property type="match status" value="1"/>
</dbReference>
<dbReference type="InterPro" id="IPR023525">
    <property type="entry name" value="Ureidogly_lyase_bac"/>
</dbReference>
<evidence type="ECO:0000256" key="1">
    <source>
        <dbReference type="ARBA" id="ARBA00011738"/>
    </source>
</evidence>
<dbReference type="HAMAP" id="MF_00616">
    <property type="entry name" value="Ureidogly_lyase"/>
    <property type="match status" value="1"/>
</dbReference>